<dbReference type="InterPro" id="IPR037171">
    <property type="entry name" value="NagB/RpiA_transferase-like"/>
</dbReference>
<dbReference type="GO" id="GO:0004342">
    <property type="term" value="F:glucosamine-6-phosphate deaminase activity"/>
    <property type="evidence" value="ECO:0007669"/>
    <property type="project" value="UniProtKB-EC"/>
</dbReference>
<feature type="domain" description="Glucosamine/galactosamine-6-phosphate isomerase" evidence="4">
    <location>
        <begin position="8"/>
        <end position="230"/>
    </location>
</feature>
<evidence type="ECO:0000256" key="3">
    <source>
        <dbReference type="HAMAP-Rule" id="MF_01241"/>
    </source>
</evidence>
<comment type="caution">
    <text evidence="5">The sequence shown here is derived from an EMBL/GenBank/DDBJ whole genome shotgun (WGS) entry which is preliminary data.</text>
</comment>
<feature type="active site" description="For ring-opening step" evidence="3">
    <location>
        <position position="144"/>
    </location>
</feature>
<dbReference type="CDD" id="cd01399">
    <property type="entry name" value="GlcN6P_deaminase"/>
    <property type="match status" value="1"/>
</dbReference>
<sequence length="243" mass="26997">MNVIYVKDSKEMSEKAASLLFSRMKTTEGQLNLGLATGGTPQGTYEELIKKTRAANQSFAQVKTFNLDEYVGLSEENHQSYRYYMNTHFFNHIDIPIEQTFLPNGMALNLEEECARYEQLIIDNGGIDVQLLGIGSNGHIGFNEPGTPFSEETHLVKLAQETKEANARYFNDQSEVPSQAITMGIASIMRAKEIVLLISGENKADAFAKFMNGTLSEQFPASILETHENVTVIVDEAAANKMN</sequence>
<dbReference type="RefSeq" id="WP_204465046.1">
    <property type="nucleotide sequence ID" value="NZ_JAFBCV010000003.1"/>
</dbReference>
<feature type="active site" description="Proton acceptor; for ring-opening step" evidence="3">
    <location>
        <position position="139"/>
    </location>
</feature>
<dbReference type="PROSITE" id="PS01161">
    <property type="entry name" value="GLC_GALNAC_ISOMERASE"/>
    <property type="match status" value="1"/>
</dbReference>
<evidence type="ECO:0000256" key="1">
    <source>
        <dbReference type="ARBA" id="ARBA00022801"/>
    </source>
</evidence>
<dbReference type="EC" id="3.5.99.6" evidence="3"/>
<dbReference type="PANTHER" id="PTHR11280:SF5">
    <property type="entry name" value="GLUCOSAMINE-6-PHOSPHATE ISOMERASE"/>
    <property type="match status" value="1"/>
</dbReference>
<accession>A0ABS2SR11</accession>
<name>A0ABS2SR11_9BACI</name>
<keyword evidence="6" id="KW-1185">Reference proteome</keyword>
<dbReference type="Pfam" id="PF01182">
    <property type="entry name" value="Glucosamine_iso"/>
    <property type="match status" value="1"/>
</dbReference>
<keyword evidence="1 3" id="KW-0378">Hydrolase</keyword>
<protein>
    <recommendedName>
        <fullName evidence="3">Glucosamine-6-phosphate deaminase</fullName>
        <ecNumber evidence="3">3.5.99.6</ecNumber>
    </recommendedName>
    <alternativeName>
        <fullName evidence="3">GlcN6P deaminase</fullName>
        <shortName evidence="3">GNPDA</shortName>
    </alternativeName>
    <alternativeName>
        <fullName evidence="3">Glucosamine-6-phosphate isomerase</fullName>
    </alternativeName>
</protein>
<feature type="active site" description="Proton acceptor; for enolization step" evidence="3">
    <location>
        <position position="68"/>
    </location>
</feature>
<dbReference type="Gene3D" id="3.40.50.1360">
    <property type="match status" value="1"/>
</dbReference>
<comment type="catalytic activity">
    <reaction evidence="3">
        <text>alpha-D-glucosamine 6-phosphate + H2O = beta-D-fructose 6-phosphate + NH4(+)</text>
        <dbReference type="Rhea" id="RHEA:12172"/>
        <dbReference type="ChEBI" id="CHEBI:15377"/>
        <dbReference type="ChEBI" id="CHEBI:28938"/>
        <dbReference type="ChEBI" id="CHEBI:57634"/>
        <dbReference type="ChEBI" id="CHEBI:75989"/>
        <dbReference type="EC" id="3.5.99.6"/>
    </reaction>
</comment>
<keyword evidence="2 3" id="KW-0119">Carbohydrate metabolism</keyword>
<feature type="active site" description="For ring-opening step" evidence="3">
    <location>
        <position position="137"/>
    </location>
</feature>
<comment type="similarity">
    <text evidence="3">Belongs to the glucosamine/galactosamine-6-phosphate isomerase family. NagB subfamily.</text>
</comment>
<dbReference type="HAMAP" id="MF_01241">
    <property type="entry name" value="GlcN6P_deamin"/>
    <property type="match status" value="1"/>
</dbReference>
<comment type="pathway">
    <text evidence="3">Amino-sugar metabolism; N-acetylneuraminate degradation; D-fructose 6-phosphate from N-acetylneuraminate: step 5/5.</text>
</comment>
<comment type="function">
    <text evidence="3">Catalyzes the reversible isomerization-deamination of glucosamine 6-phosphate (GlcN6P) to form fructose 6-phosphate (Fru6P) and ammonium ion.</text>
</comment>
<dbReference type="InterPro" id="IPR004547">
    <property type="entry name" value="Glucosamine6P_isomerase"/>
</dbReference>
<dbReference type="SUPFAM" id="SSF100950">
    <property type="entry name" value="NagB/RpiA/CoA transferase-like"/>
    <property type="match status" value="1"/>
</dbReference>
<dbReference type="InterPro" id="IPR018321">
    <property type="entry name" value="Glucosamine6P_isomerase_CS"/>
</dbReference>
<gene>
    <name evidence="3" type="primary">nagB</name>
    <name evidence="5" type="ORF">JOC54_001159</name>
</gene>
<proteinExistence type="inferred from homology"/>
<dbReference type="Proteomes" id="UP001179280">
    <property type="component" value="Unassembled WGS sequence"/>
</dbReference>
<dbReference type="PANTHER" id="PTHR11280">
    <property type="entry name" value="GLUCOSAMINE-6-PHOSPHATE ISOMERASE"/>
    <property type="match status" value="1"/>
</dbReference>
<dbReference type="EMBL" id="JAFBCV010000003">
    <property type="protein sequence ID" value="MBM7837928.1"/>
    <property type="molecule type" value="Genomic_DNA"/>
</dbReference>
<comment type="caution">
    <text evidence="3">Lacks conserved residue(s) required for the propagation of feature annotation.</text>
</comment>
<organism evidence="5 6">
    <name type="scientific">Shouchella xiaoxiensis</name>
    <dbReference type="NCBI Taxonomy" id="766895"/>
    <lineage>
        <taxon>Bacteria</taxon>
        <taxon>Bacillati</taxon>
        <taxon>Bacillota</taxon>
        <taxon>Bacilli</taxon>
        <taxon>Bacillales</taxon>
        <taxon>Bacillaceae</taxon>
        <taxon>Shouchella</taxon>
    </lineage>
</organism>
<dbReference type="InterPro" id="IPR006148">
    <property type="entry name" value="Glc/Gal-6P_isomerase"/>
</dbReference>
<evidence type="ECO:0000313" key="6">
    <source>
        <dbReference type="Proteomes" id="UP001179280"/>
    </source>
</evidence>
<evidence type="ECO:0000256" key="2">
    <source>
        <dbReference type="ARBA" id="ARBA00023277"/>
    </source>
</evidence>
<evidence type="ECO:0000259" key="4">
    <source>
        <dbReference type="Pfam" id="PF01182"/>
    </source>
</evidence>
<evidence type="ECO:0000313" key="5">
    <source>
        <dbReference type="EMBL" id="MBM7837928.1"/>
    </source>
</evidence>
<reference evidence="5" key="1">
    <citation type="submission" date="2021-01" db="EMBL/GenBank/DDBJ databases">
        <title>Genomic Encyclopedia of Type Strains, Phase IV (KMG-IV): sequencing the most valuable type-strain genomes for metagenomic binning, comparative biology and taxonomic classification.</title>
        <authorList>
            <person name="Goeker M."/>
        </authorList>
    </citation>
    <scope>NUCLEOTIDE SEQUENCE</scope>
    <source>
        <strain evidence="5">DSM 21943</strain>
    </source>
</reference>
<dbReference type="NCBIfam" id="TIGR00502">
    <property type="entry name" value="nagB"/>
    <property type="match status" value="1"/>
</dbReference>